<dbReference type="GO" id="GO:0033499">
    <property type="term" value="P:galactose catabolic process via UDP-galactose, Leloir pathway"/>
    <property type="evidence" value="ECO:0007669"/>
    <property type="project" value="TreeGrafter"/>
</dbReference>
<dbReference type="Gene3D" id="3.90.25.10">
    <property type="entry name" value="UDP-galactose 4-epimerase, domain 1"/>
    <property type="match status" value="1"/>
</dbReference>
<evidence type="ECO:0000256" key="5">
    <source>
        <dbReference type="ARBA" id="ARBA00013189"/>
    </source>
</evidence>
<evidence type="ECO:0000256" key="3">
    <source>
        <dbReference type="ARBA" id="ARBA00004947"/>
    </source>
</evidence>
<evidence type="ECO:0000256" key="8">
    <source>
        <dbReference type="ARBA" id="ARBA00023235"/>
    </source>
</evidence>
<gene>
    <name evidence="12" type="ORF">GCM10007301_40880</name>
</gene>
<dbReference type="CDD" id="cd05247">
    <property type="entry name" value="UDP_G4E_1_SDR_e"/>
    <property type="match status" value="1"/>
</dbReference>
<keyword evidence="7 10" id="KW-0520">NAD</keyword>
<dbReference type="SUPFAM" id="SSF51735">
    <property type="entry name" value="NAD(P)-binding Rossmann-fold domains"/>
    <property type="match status" value="1"/>
</dbReference>
<dbReference type="AlphaFoldDB" id="A0A917C981"/>
<comment type="pathway">
    <text evidence="3 10">Carbohydrate metabolism; galactose metabolism.</text>
</comment>
<sequence>MAVLVTGGAGYIGSHMVLALIDAGEPAVVLDNLSTGFRWAVHPNATFIEGDVSDSELVARIIAEHDITAVVHFAARIVVPESVSDPLGYYYANTVKTRALLEAVVKAGVPHMIFSSTAAVYGMVGNDPVAEDALLSPISPYGRSKLMSEWMLEDTSVAFPLRHVALRYFNVAGADPAGRTGQSTAGATHLIKVACETALGKRAGMQVYGTDYPTPDGTCLRDYIHVSDLTAAHLDALNYLRQGGESAVFNCGYGQGYSVLEVIETVKKVSEVDFKVTISPRRPGDPAAIVAKADKIRATVGWQPKLDDLTTIVRTALDWERDLDRKRN</sequence>
<evidence type="ECO:0000256" key="1">
    <source>
        <dbReference type="ARBA" id="ARBA00000083"/>
    </source>
</evidence>
<evidence type="ECO:0000313" key="13">
    <source>
        <dbReference type="Proteomes" id="UP000606044"/>
    </source>
</evidence>
<dbReference type="GO" id="GO:0003978">
    <property type="term" value="F:UDP-glucose 4-epimerase activity"/>
    <property type="evidence" value="ECO:0007669"/>
    <property type="project" value="UniProtKB-UniRule"/>
</dbReference>
<comment type="subunit">
    <text evidence="10">Homodimer.</text>
</comment>
<dbReference type="RefSeq" id="WP_188582036.1">
    <property type="nucleotide sequence ID" value="NZ_BMCT01000006.1"/>
</dbReference>
<evidence type="ECO:0000256" key="4">
    <source>
        <dbReference type="ARBA" id="ARBA00007637"/>
    </source>
</evidence>
<comment type="cofactor">
    <cofactor evidence="2 10">
        <name>NAD(+)</name>
        <dbReference type="ChEBI" id="CHEBI:57540"/>
    </cofactor>
</comment>
<keyword evidence="9 10" id="KW-0119">Carbohydrate metabolism</keyword>
<dbReference type="Gene3D" id="3.40.50.720">
    <property type="entry name" value="NAD(P)-binding Rossmann-like Domain"/>
    <property type="match status" value="1"/>
</dbReference>
<evidence type="ECO:0000313" key="12">
    <source>
        <dbReference type="EMBL" id="GGF76824.1"/>
    </source>
</evidence>
<dbReference type="EC" id="5.1.3.2" evidence="5 10"/>
<proteinExistence type="inferred from homology"/>
<reference evidence="12" key="2">
    <citation type="submission" date="2020-09" db="EMBL/GenBank/DDBJ databases">
        <authorList>
            <person name="Sun Q."/>
            <person name="Sedlacek I."/>
        </authorList>
    </citation>
    <scope>NUCLEOTIDE SEQUENCE</scope>
    <source>
        <strain evidence="12">CCM 7897</strain>
    </source>
</reference>
<dbReference type="EMBL" id="BMCT01000006">
    <property type="protein sequence ID" value="GGF76824.1"/>
    <property type="molecule type" value="Genomic_DNA"/>
</dbReference>
<dbReference type="PANTHER" id="PTHR43725:SF53">
    <property type="entry name" value="UDP-ARABINOSE 4-EPIMERASE 1"/>
    <property type="match status" value="1"/>
</dbReference>
<keyword evidence="13" id="KW-1185">Reference proteome</keyword>
<accession>A0A917C981</accession>
<comment type="catalytic activity">
    <reaction evidence="1 10">
        <text>UDP-alpha-D-glucose = UDP-alpha-D-galactose</text>
        <dbReference type="Rhea" id="RHEA:22168"/>
        <dbReference type="ChEBI" id="CHEBI:58885"/>
        <dbReference type="ChEBI" id="CHEBI:66914"/>
        <dbReference type="EC" id="5.1.3.2"/>
    </reaction>
</comment>
<dbReference type="NCBIfam" id="TIGR01179">
    <property type="entry name" value="galE"/>
    <property type="match status" value="1"/>
</dbReference>
<dbReference type="InterPro" id="IPR036291">
    <property type="entry name" value="NAD(P)-bd_dom_sf"/>
</dbReference>
<dbReference type="Pfam" id="PF01370">
    <property type="entry name" value="Epimerase"/>
    <property type="match status" value="1"/>
</dbReference>
<dbReference type="Proteomes" id="UP000606044">
    <property type="component" value="Unassembled WGS sequence"/>
</dbReference>
<organism evidence="12 13">
    <name type="scientific">Azorhizobium oxalatiphilum</name>
    <dbReference type="NCBI Taxonomy" id="980631"/>
    <lineage>
        <taxon>Bacteria</taxon>
        <taxon>Pseudomonadati</taxon>
        <taxon>Pseudomonadota</taxon>
        <taxon>Alphaproteobacteria</taxon>
        <taxon>Hyphomicrobiales</taxon>
        <taxon>Xanthobacteraceae</taxon>
        <taxon>Azorhizobium</taxon>
    </lineage>
</organism>
<keyword evidence="8 10" id="KW-0413">Isomerase</keyword>
<reference evidence="12" key="1">
    <citation type="journal article" date="2014" name="Int. J. Syst. Evol. Microbiol.">
        <title>Complete genome sequence of Corynebacterium casei LMG S-19264T (=DSM 44701T), isolated from a smear-ripened cheese.</title>
        <authorList>
            <consortium name="US DOE Joint Genome Institute (JGI-PGF)"/>
            <person name="Walter F."/>
            <person name="Albersmeier A."/>
            <person name="Kalinowski J."/>
            <person name="Ruckert C."/>
        </authorList>
    </citation>
    <scope>NUCLEOTIDE SEQUENCE</scope>
    <source>
        <strain evidence="12">CCM 7897</strain>
    </source>
</reference>
<comment type="caution">
    <text evidence="12">The sequence shown here is derived from an EMBL/GenBank/DDBJ whole genome shotgun (WGS) entry which is preliminary data.</text>
</comment>
<evidence type="ECO:0000259" key="11">
    <source>
        <dbReference type="Pfam" id="PF01370"/>
    </source>
</evidence>
<dbReference type="InterPro" id="IPR005886">
    <property type="entry name" value="UDP_G4E"/>
</dbReference>
<name>A0A917C981_9HYPH</name>
<evidence type="ECO:0000256" key="7">
    <source>
        <dbReference type="ARBA" id="ARBA00023027"/>
    </source>
</evidence>
<protein>
    <recommendedName>
        <fullName evidence="6 10">UDP-glucose 4-epimerase</fullName>
        <ecNumber evidence="5 10">5.1.3.2</ecNumber>
    </recommendedName>
</protein>
<evidence type="ECO:0000256" key="9">
    <source>
        <dbReference type="ARBA" id="ARBA00023277"/>
    </source>
</evidence>
<evidence type="ECO:0000256" key="10">
    <source>
        <dbReference type="RuleBase" id="RU366046"/>
    </source>
</evidence>
<evidence type="ECO:0000256" key="2">
    <source>
        <dbReference type="ARBA" id="ARBA00001911"/>
    </source>
</evidence>
<evidence type="ECO:0000256" key="6">
    <source>
        <dbReference type="ARBA" id="ARBA00018569"/>
    </source>
</evidence>
<comment type="similarity">
    <text evidence="4 10">Belongs to the NAD(P)-dependent epimerase/dehydratase family.</text>
</comment>
<dbReference type="InterPro" id="IPR001509">
    <property type="entry name" value="Epimerase_deHydtase"/>
</dbReference>
<dbReference type="PANTHER" id="PTHR43725">
    <property type="entry name" value="UDP-GLUCOSE 4-EPIMERASE"/>
    <property type="match status" value="1"/>
</dbReference>
<feature type="domain" description="NAD-dependent epimerase/dehydratase" evidence="11">
    <location>
        <begin position="3"/>
        <end position="252"/>
    </location>
</feature>